<protein>
    <submittedName>
        <fullName evidence="1">Uncharacterized protein</fullName>
    </submittedName>
</protein>
<keyword evidence="2" id="KW-1185">Reference proteome</keyword>
<organism evidence="1 2">
    <name type="scientific">Entamoeba invadens IP1</name>
    <dbReference type="NCBI Taxonomy" id="370355"/>
    <lineage>
        <taxon>Eukaryota</taxon>
        <taxon>Amoebozoa</taxon>
        <taxon>Evosea</taxon>
        <taxon>Archamoebae</taxon>
        <taxon>Mastigamoebida</taxon>
        <taxon>Entamoebidae</taxon>
        <taxon>Entamoeba</taxon>
    </lineage>
</organism>
<dbReference type="RefSeq" id="XP_004183706.1">
    <property type="nucleotide sequence ID" value="XM_004183658.1"/>
</dbReference>
<dbReference type="GeneID" id="14883336"/>
<dbReference type="KEGG" id="eiv:EIN_358820"/>
<name>L7FJI9_ENTIV</name>
<gene>
    <name evidence="1" type="ORF">EIN_358820</name>
</gene>
<dbReference type="Proteomes" id="UP000014680">
    <property type="component" value="Unassembled WGS sequence"/>
</dbReference>
<evidence type="ECO:0000313" key="2">
    <source>
        <dbReference type="Proteomes" id="UP000014680"/>
    </source>
</evidence>
<dbReference type="VEuPathDB" id="AmoebaDB:EIN_358820"/>
<reference evidence="1 2" key="1">
    <citation type="submission" date="2012-10" db="EMBL/GenBank/DDBJ databases">
        <authorList>
            <person name="Zafar N."/>
            <person name="Inman J."/>
            <person name="Hall N."/>
            <person name="Lorenzi H."/>
            <person name="Caler E."/>
        </authorList>
    </citation>
    <scope>NUCLEOTIDE SEQUENCE [LARGE SCALE GENOMIC DNA]</scope>
    <source>
        <strain evidence="1 2">IP1</strain>
    </source>
</reference>
<accession>L7FJI9</accession>
<dbReference type="AlphaFoldDB" id="L7FJI9"/>
<evidence type="ECO:0000313" key="1">
    <source>
        <dbReference type="EMBL" id="ELP84360.1"/>
    </source>
</evidence>
<dbReference type="EMBL" id="KB207138">
    <property type="protein sequence ID" value="ELP84360.1"/>
    <property type="molecule type" value="Genomic_DNA"/>
</dbReference>
<proteinExistence type="predicted"/>
<sequence>MKGYLSRYEKFMNVVDTKPIFLVIMQEYSDIINAVIELEASYSAIARKVIYKSALVSSEEQKVSEENTKTLRCFKKNNNQILSSIYASNGPTKLRELRDFNLNLTAIKQEKVKDCYCGVFHYFEVLVPQIIVILSKIDKIAEKTGVTNNDLRAWRSGTTTNASI</sequence>